<dbReference type="CDD" id="cd19551">
    <property type="entry name" value="serpinA3_A1AC"/>
    <property type="match status" value="1"/>
</dbReference>
<comment type="similarity">
    <text evidence="1 4">Belongs to the serpin family.</text>
</comment>
<dbReference type="InterPro" id="IPR036186">
    <property type="entry name" value="Serpin_sf"/>
</dbReference>
<evidence type="ECO:0000256" key="3">
    <source>
        <dbReference type="ARBA" id="ARBA00022900"/>
    </source>
</evidence>
<dbReference type="FunFam" id="2.30.39.10:FF:000002">
    <property type="entry name" value="Serpin family D member 1"/>
    <property type="match status" value="1"/>
</dbReference>
<reference evidence="7" key="1">
    <citation type="submission" date="2025-08" db="UniProtKB">
        <authorList>
            <consortium name="Ensembl"/>
        </authorList>
    </citation>
    <scope>IDENTIFICATION</scope>
</reference>
<keyword evidence="2" id="KW-0646">Protease inhibitor</keyword>
<gene>
    <name evidence="7" type="primary">SERPINA3</name>
</gene>
<name>A0A8C9AVU6_PROSS</name>
<dbReference type="Proteomes" id="UP000694414">
    <property type="component" value="Unplaced"/>
</dbReference>
<accession>A0A8C9AVU6</accession>
<dbReference type="PANTHER" id="PTHR11461">
    <property type="entry name" value="SERINE PROTEASE INHIBITOR, SERPIN"/>
    <property type="match status" value="1"/>
</dbReference>
<keyword evidence="8" id="KW-1185">Reference proteome</keyword>
<dbReference type="Gene3D" id="3.30.497.10">
    <property type="entry name" value="Antithrombin, subunit I, domain 2"/>
    <property type="match status" value="1"/>
</dbReference>
<dbReference type="InterPro" id="IPR042185">
    <property type="entry name" value="Serpin_sf_2"/>
</dbReference>
<keyword evidence="3" id="KW-0722">Serine protease inhibitor</keyword>
<dbReference type="GO" id="GO:0004867">
    <property type="term" value="F:serine-type endopeptidase inhibitor activity"/>
    <property type="evidence" value="ECO:0007669"/>
    <property type="project" value="UniProtKB-KW"/>
</dbReference>
<organism evidence="7 8">
    <name type="scientific">Prolemur simus</name>
    <name type="common">Greater bamboo lemur</name>
    <name type="synonym">Hapalemur simus</name>
    <dbReference type="NCBI Taxonomy" id="1328070"/>
    <lineage>
        <taxon>Eukaryota</taxon>
        <taxon>Metazoa</taxon>
        <taxon>Chordata</taxon>
        <taxon>Craniata</taxon>
        <taxon>Vertebrata</taxon>
        <taxon>Euteleostomi</taxon>
        <taxon>Mammalia</taxon>
        <taxon>Eutheria</taxon>
        <taxon>Euarchontoglires</taxon>
        <taxon>Primates</taxon>
        <taxon>Strepsirrhini</taxon>
        <taxon>Lemuriformes</taxon>
        <taxon>Lemuridae</taxon>
        <taxon>Prolemur</taxon>
    </lineage>
</organism>
<dbReference type="InterPro" id="IPR000215">
    <property type="entry name" value="Serpin_fam"/>
</dbReference>
<dbReference type="InterPro" id="IPR042178">
    <property type="entry name" value="Serpin_sf_1"/>
</dbReference>
<dbReference type="SUPFAM" id="SSF56574">
    <property type="entry name" value="Serpins"/>
    <property type="match status" value="1"/>
</dbReference>
<feature type="domain" description="Serpin" evidence="6">
    <location>
        <begin position="59"/>
        <end position="421"/>
    </location>
</feature>
<dbReference type="GO" id="GO:0005615">
    <property type="term" value="C:extracellular space"/>
    <property type="evidence" value="ECO:0007669"/>
    <property type="project" value="Ensembl"/>
</dbReference>
<dbReference type="Gene3D" id="2.30.39.10">
    <property type="entry name" value="Alpha-1-antitrypsin, domain 1"/>
    <property type="match status" value="1"/>
</dbReference>
<dbReference type="Pfam" id="PF00079">
    <property type="entry name" value="Serpin"/>
    <property type="match status" value="1"/>
</dbReference>
<dbReference type="PANTHER" id="PTHR11461:SF145">
    <property type="entry name" value="ALPHA-1-ANTICHYMOTRYPSIN"/>
    <property type="match status" value="1"/>
</dbReference>
<protein>
    <submittedName>
        <fullName evidence="7">Serpin family A member 3</fullName>
    </submittedName>
</protein>
<evidence type="ECO:0000256" key="2">
    <source>
        <dbReference type="ARBA" id="ARBA00022690"/>
    </source>
</evidence>
<evidence type="ECO:0000256" key="4">
    <source>
        <dbReference type="RuleBase" id="RU000411"/>
    </source>
</evidence>
<dbReference type="FunFam" id="3.30.497.10:FF:000001">
    <property type="entry name" value="Serine protease inhibitor"/>
    <property type="match status" value="1"/>
</dbReference>
<evidence type="ECO:0000259" key="6">
    <source>
        <dbReference type="SMART" id="SM00093"/>
    </source>
</evidence>
<evidence type="ECO:0000313" key="8">
    <source>
        <dbReference type="Proteomes" id="UP000694414"/>
    </source>
</evidence>
<dbReference type="InterPro" id="IPR023795">
    <property type="entry name" value="Serpin_CS"/>
</dbReference>
<evidence type="ECO:0000256" key="1">
    <source>
        <dbReference type="ARBA" id="ARBA00009500"/>
    </source>
</evidence>
<dbReference type="AlphaFoldDB" id="A0A8C9AVU6"/>
<evidence type="ECO:0000313" key="7">
    <source>
        <dbReference type="Ensembl" id="ENSPSMP00000035025.1"/>
    </source>
</evidence>
<dbReference type="PROSITE" id="PS00284">
    <property type="entry name" value="SERPIN"/>
    <property type="match status" value="1"/>
</dbReference>
<dbReference type="InterPro" id="IPR023796">
    <property type="entry name" value="Serpin_dom"/>
</dbReference>
<sequence>VEKMVPLLALGLLVAGICPAVLGHPGGTLGQESVTLEDQGNGMHMDNHRLASSNTDFAFSLYKQLALKNPKKNVIFSPLSLSVALAFLSLGARGTTLTELLKGLKFNLTETSEVEIHQSFQHLLRTLSQPSNQLQLSTGNAMFIEEQLHLLEKFTEDAKGLYASEAFKTNFQDSAAAEKFINDYVENKTQGKIVDLVKELKAGTMMVLVNYIFFKAKWKTPFDPHDTFKSRFYLSKKKWVMVPMMSMEDLDMPYFRDEELSCAVAELMYTGNSSALLILPDTGRMEEVEAKLLPETLRRWTDSLQTRRVDSLYLPKFSISGDYNLKNTLPRLGIRKVFTRKADLSGITGAKNLLLSEVVHKAVLDVAEEGTEAAAATGIKMVPMSGRMDPLFILNFDRPFLLLIYKKDVKNILFMAKITEFKA</sequence>
<reference evidence="7" key="2">
    <citation type="submission" date="2025-09" db="UniProtKB">
        <authorList>
            <consortium name="Ensembl"/>
        </authorList>
    </citation>
    <scope>IDENTIFICATION</scope>
</reference>
<dbReference type="Ensembl" id="ENSPSMT00000040390.1">
    <property type="protein sequence ID" value="ENSPSMP00000035025.1"/>
    <property type="gene ID" value="ENSPSMG00000024141.1"/>
</dbReference>
<feature type="chain" id="PRO_5034813033" evidence="5">
    <location>
        <begin position="24"/>
        <end position="423"/>
    </location>
</feature>
<proteinExistence type="inferred from homology"/>
<evidence type="ECO:0000256" key="5">
    <source>
        <dbReference type="SAM" id="SignalP"/>
    </source>
</evidence>
<keyword evidence="5" id="KW-0732">Signal</keyword>
<feature type="signal peptide" evidence="5">
    <location>
        <begin position="1"/>
        <end position="23"/>
    </location>
</feature>
<dbReference type="SMART" id="SM00093">
    <property type="entry name" value="SERPIN"/>
    <property type="match status" value="1"/>
</dbReference>
<dbReference type="GeneTree" id="ENSGT00940000154392"/>